<dbReference type="RefSeq" id="WP_051542975.1">
    <property type="nucleotide sequence ID" value="NZ_CP133218.1"/>
</dbReference>
<feature type="domain" description="DUF3298" evidence="1">
    <location>
        <begin position="180"/>
        <end position="258"/>
    </location>
</feature>
<dbReference type="InterPro" id="IPR021729">
    <property type="entry name" value="DUF3298"/>
</dbReference>
<keyword evidence="4" id="KW-1185">Reference proteome</keyword>
<accession>A0ABY9MLS3</accession>
<dbReference type="Gene3D" id="3.30.565.40">
    <property type="entry name" value="Fervidobacterium nodosum Rt17-B1 like"/>
    <property type="match status" value="1"/>
</dbReference>
<protein>
    <submittedName>
        <fullName evidence="3">DUF3298 and DUF4163 domain-containing protein</fullName>
    </submittedName>
</protein>
<dbReference type="InterPro" id="IPR025303">
    <property type="entry name" value="PdaC"/>
</dbReference>
<evidence type="ECO:0000313" key="4">
    <source>
        <dbReference type="Proteomes" id="UP001236657"/>
    </source>
</evidence>
<organism evidence="3 4">
    <name type="scientific">Thiothrix lacustris</name>
    <dbReference type="NCBI Taxonomy" id="525917"/>
    <lineage>
        <taxon>Bacteria</taxon>
        <taxon>Pseudomonadati</taxon>
        <taxon>Pseudomonadota</taxon>
        <taxon>Gammaproteobacteria</taxon>
        <taxon>Thiotrichales</taxon>
        <taxon>Thiotrichaceae</taxon>
        <taxon>Thiothrix</taxon>
    </lineage>
</organism>
<sequence length="275" mass="29899">MLARVTLLAVSVLLVSGCKLELPILGGSNISGPLQVENVVFERAGGPQCPGATETTPENVRCANLRLTYPKVLTAGSPQAAAAINQFIQEQVLEYSDPQGKAPTTPDEFSSMFVNDYNEVPDAMGVWEMERKVEVSFASDHLLTLNFSESGYTGGAHPFSGQRYFVLDLDSGKHLALNALLAPNYEAELNKVGERAFRKERNLPEAASLEEAGFWFANNSFKVNTNFGVLKDSLVFNFNAYEVAPYAMGPTEFTVSYDDIKAFIPEAGLLAAVAR</sequence>
<gene>
    <name evidence="3" type="ORF">RCF98_11625</name>
</gene>
<dbReference type="EMBL" id="CP133218">
    <property type="protein sequence ID" value="WML89619.1"/>
    <property type="molecule type" value="Genomic_DNA"/>
</dbReference>
<dbReference type="Pfam" id="PF13739">
    <property type="entry name" value="PdaC"/>
    <property type="match status" value="1"/>
</dbReference>
<name>A0ABY9MLS3_9GAMM</name>
<feature type="domain" description="Deacetylase PdaC" evidence="2">
    <location>
        <begin position="61"/>
        <end position="159"/>
    </location>
</feature>
<dbReference type="Gene3D" id="3.90.640.20">
    <property type="entry name" value="Heat-shock cognate protein, ATPase"/>
    <property type="match status" value="1"/>
</dbReference>
<dbReference type="Pfam" id="PF11738">
    <property type="entry name" value="DUF3298"/>
    <property type="match status" value="1"/>
</dbReference>
<dbReference type="PROSITE" id="PS51257">
    <property type="entry name" value="PROKAR_LIPOPROTEIN"/>
    <property type="match status" value="1"/>
</dbReference>
<dbReference type="InterPro" id="IPR037126">
    <property type="entry name" value="PdaC/RsiV-like_sf"/>
</dbReference>
<evidence type="ECO:0000259" key="1">
    <source>
        <dbReference type="Pfam" id="PF11738"/>
    </source>
</evidence>
<dbReference type="Proteomes" id="UP001236657">
    <property type="component" value="Chromosome"/>
</dbReference>
<reference evidence="3 4" key="1">
    <citation type="submission" date="2023-08" db="EMBL/GenBank/DDBJ databases">
        <title>New molecular markers tilS and rpoB for phylogenetic and monitoring studies of the genus Thiothrix biodiversity.</title>
        <authorList>
            <person name="Ravin N.V."/>
            <person name="Smolyakov D."/>
            <person name="Markov N.D."/>
            <person name="Beletsky A.V."/>
            <person name="Mardanov A.V."/>
            <person name="Rudenko T.S."/>
            <person name="Grabovich M.Y."/>
        </authorList>
    </citation>
    <scope>NUCLEOTIDE SEQUENCE [LARGE SCALE GENOMIC DNA]</scope>
    <source>
        <strain evidence="3 4">MK1</strain>
    </source>
</reference>
<evidence type="ECO:0000313" key="3">
    <source>
        <dbReference type="EMBL" id="WML89619.1"/>
    </source>
</evidence>
<evidence type="ECO:0000259" key="2">
    <source>
        <dbReference type="Pfam" id="PF13739"/>
    </source>
</evidence>
<proteinExistence type="predicted"/>